<dbReference type="InterPro" id="IPR019791">
    <property type="entry name" value="Haem_peroxidase_animal"/>
</dbReference>
<dbReference type="PROSITE" id="PS50292">
    <property type="entry name" value="PEROXIDASE_3"/>
    <property type="match status" value="1"/>
</dbReference>
<name>A0A2G9U9I0_TELCI</name>
<organism evidence="5 6">
    <name type="scientific">Teladorsagia circumcincta</name>
    <name type="common">Brown stomach worm</name>
    <name type="synonym">Ostertagia circumcincta</name>
    <dbReference type="NCBI Taxonomy" id="45464"/>
    <lineage>
        <taxon>Eukaryota</taxon>
        <taxon>Metazoa</taxon>
        <taxon>Ecdysozoa</taxon>
        <taxon>Nematoda</taxon>
        <taxon>Chromadorea</taxon>
        <taxon>Rhabditida</taxon>
        <taxon>Rhabditina</taxon>
        <taxon>Rhabditomorpha</taxon>
        <taxon>Strongyloidea</taxon>
        <taxon>Trichostrongylidae</taxon>
        <taxon>Teladorsagia</taxon>
    </lineage>
</organism>
<dbReference type="Gene3D" id="1.10.640.10">
    <property type="entry name" value="Haem peroxidase domain superfamily, animal type"/>
    <property type="match status" value="2"/>
</dbReference>
<evidence type="ECO:0000313" key="5">
    <source>
        <dbReference type="EMBL" id="PIO66868.1"/>
    </source>
</evidence>
<evidence type="ECO:0000256" key="4">
    <source>
        <dbReference type="ARBA" id="ARBA00023180"/>
    </source>
</evidence>
<protein>
    <submittedName>
        <fullName evidence="5">Heme peroxidase</fullName>
    </submittedName>
</protein>
<dbReference type="PANTHER" id="PTHR11475">
    <property type="entry name" value="OXIDASE/PEROXIDASE"/>
    <property type="match status" value="1"/>
</dbReference>
<evidence type="ECO:0000256" key="3">
    <source>
        <dbReference type="ARBA" id="ARBA00022559"/>
    </source>
</evidence>
<evidence type="ECO:0000256" key="2">
    <source>
        <dbReference type="ARBA" id="ARBA00022525"/>
    </source>
</evidence>
<dbReference type="EMBL" id="KZ347976">
    <property type="protein sequence ID" value="PIO66868.1"/>
    <property type="molecule type" value="Genomic_DNA"/>
</dbReference>
<reference evidence="5 6" key="1">
    <citation type="submission" date="2015-09" db="EMBL/GenBank/DDBJ databases">
        <title>Draft genome of the parasitic nematode Teladorsagia circumcincta isolate WARC Sus (inbred).</title>
        <authorList>
            <person name="Mitreva M."/>
        </authorList>
    </citation>
    <scope>NUCLEOTIDE SEQUENCE [LARGE SCALE GENOMIC DNA]</scope>
    <source>
        <strain evidence="5 6">S</strain>
    </source>
</reference>
<dbReference type="PANTHER" id="PTHR11475:SF4">
    <property type="entry name" value="CHORION PEROXIDASE"/>
    <property type="match status" value="1"/>
</dbReference>
<dbReference type="InterPro" id="IPR037120">
    <property type="entry name" value="Haem_peroxidase_sf_animal"/>
</dbReference>
<dbReference type="OrthoDB" id="823504at2759"/>
<evidence type="ECO:0000313" key="6">
    <source>
        <dbReference type="Proteomes" id="UP000230423"/>
    </source>
</evidence>
<accession>A0A2G9U9I0</accession>
<evidence type="ECO:0000256" key="1">
    <source>
        <dbReference type="ARBA" id="ARBA00004613"/>
    </source>
</evidence>
<dbReference type="Pfam" id="PF03098">
    <property type="entry name" value="An_peroxidase"/>
    <property type="match status" value="2"/>
</dbReference>
<dbReference type="Proteomes" id="UP000230423">
    <property type="component" value="Unassembled WGS sequence"/>
</dbReference>
<dbReference type="GO" id="GO:0020037">
    <property type="term" value="F:heme binding"/>
    <property type="evidence" value="ECO:0007669"/>
    <property type="project" value="InterPro"/>
</dbReference>
<sequence>MKLDDYSTILEPVITELNPNWDDEQLYQEARRIVIAQIQHITVHEYLPLLIGKNMMIRHNMSGIPNDFSNFYDPDVHPDTLNVFSAVVGEFFQTTKMPEAMSNSPLRRADHVRTLLIEQASRPSLLASHQDHFHAGLLPDIDPVAILIHRGRDHGIPSYVEDVDLIVLASAEKPLLGSLVGPTLGCILALQYQKVIHGDSYWYSNNMADFAFTLPQLRSITSTTLAKVICRFLGTGAQVQANSFLAPDDYELVIWMFSNSTLSRKEGLISLNNIVGYLNISSTNITTSFIEYECEKTTVLQLPKQAKRLEED</sequence>
<keyword evidence="6" id="KW-1185">Reference proteome</keyword>
<dbReference type="GO" id="GO:0004601">
    <property type="term" value="F:peroxidase activity"/>
    <property type="evidence" value="ECO:0007669"/>
    <property type="project" value="UniProtKB-KW"/>
</dbReference>
<dbReference type="GO" id="GO:0005576">
    <property type="term" value="C:extracellular region"/>
    <property type="evidence" value="ECO:0007669"/>
    <property type="project" value="UniProtKB-SubCell"/>
</dbReference>
<gene>
    <name evidence="5" type="ORF">TELCIR_11405</name>
</gene>
<dbReference type="SUPFAM" id="SSF48113">
    <property type="entry name" value="Heme-dependent peroxidases"/>
    <property type="match status" value="1"/>
</dbReference>
<dbReference type="GO" id="GO:0006979">
    <property type="term" value="P:response to oxidative stress"/>
    <property type="evidence" value="ECO:0007669"/>
    <property type="project" value="InterPro"/>
</dbReference>
<dbReference type="AlphaFoldDB" id="A0A2G9U9I0"/>
<proteinExistence type="predicted"/>
<dbReference type="InterPro" id="IPR010255">
    <property type="entry name" value="Haem_peroxidase_sf"/>
</dbReference>
<keyword evidence="4" id="KW-0325">Glycoprotein</keyword>
<keyword evidence="3 5" id="KW-0575">Peroxidase</keyword>
<keyword evidence="3 5" id="KW-0560">Oxidoreductase</keyword>
<keyword evidence="2" id="KW-0964">Secreted</keyword>
<comment type="subcellular location">
    <subcellularLocation>
        <location evidence="1">Secreted</location>
    </subcellularLocation>
</comment>